<dbReference type="Proteomes" id="UP001412067">
    <property type="component" value="Unassembled WGS sequence"/>
</dbReference>
<reference evidence="1 2" key="1">
    <citation type="journal article" date="2022" name="Nat. Plants">
        <title>Genomes of leafy and leafless Platanthera orchids illuminate the evolution of mycoheterotrophy.</title>
        <authorList>
            <person name="Li M.H."/>
            <person name="Liu K.W."/>
            <person name="Li Z."/>
            <person name="Lu H.C."/>
            <person name="Ye Q.L."/>
            <person name="Zhang D."/>
            <person name="Wang J.Y."/>
            <person name="Li Y.F."/>
            <person name="Zhong Z.M."/>
            <person name="Liu X."/>
            <person name="Yu X."/>
            <person name="Liu D.K."/>
            <person name="Tu X.D."/>
            <person name="Liu B."/>
            <person name="Hao Y."/>
            <person name="Liao X.Y."/>
            <person name="Jiang Y.T."/>
            <person name="Sun W.H."/>
            <person name="Chen J."/>
            <person name="Chen Y.Q."/>
            <person name="Ai Y."/>
            <person name="Zhai J.W."/>
            <person name="Wu S.S."/>
            <person name="Zhou Z."/>
            <person name="Hsiao Y.Y."/>
            <person name="Wu W.L."/>
            <person name="Chen Y.Y."/>
            <person name="Lin Y.F."/>
            <person name="Hsu J.L."/>
            <person name="Li C.Y."/>
            <person name="Wang Z.W."/>
            <person name="Zhao X."/>
            <person name="Zhong W.Y."/>
            <person name="Ma X.K."/>
            <person name="Ma L."/>
            <person name="Huang J."/>
            <person name="Chen G.Z."/>
            <person name="Huang M.Z."/>
            <person name="Huang L."/>
            <person name="Peng D.H."/>
            <person name="Luo Y.B."/>
            <person name="Zou S.Q."/>
            <person name="Chen S.P."/>
            <person name="Lan S."/>
            <person name="Tsai W.C."/>
            <person name="Van de Peer Y."/>
            <person name="Liu Z.J."/>
        </authorList>
    </citation>
    <scope>NUCLEOTIDE SEQUENCE [LARGE SCALE GENOMIC DNA]</scope>
    <source>
        <strain evidence="1">Lor288</strain>
    </source>
</reference>
<gene>
    <name evidence="1" type="ORF">KSP40_PGU009404</name>
</gene>
<dbReference type="EMBL" id="JBBWWR010000020">
    <property type="protein sequence ID" value="KAK8939630.1"/>
    <property type="molecule type" value="Genomic_DNA"/>
</dbReference>
<comment type="caution">
    <text evidence="1">The sequence shown here is derived from an EMBL/GenBank/DDBJ whole genome shotgun (WGS) entry which is preliminary data.</text>
</comment>
<accession>A0ABR2LF32</accession>
<organism evidence="1 2">
    <name type="scientific">Platanthera guangdongensis</name>
    <dbReference type="NCBI Taxonomy" id="2320717"/>
    <lineage>
        <taxon>Eukaryota</taxon>
        <taxon>Viridiplantae</taxon>
        <taxon>Streptophyta</taxon>
        <taxon>Embryophyta</taxon>
        <taxon>Tracheophyta</taxon>
        <taxon>Spermatophyta</taxon>
        <taxon>Magnoliopsida</taxon>
        <taxon>Liliopsida</taxon>
        <taxon>Asparagales</taxon>
        <taxon>Orchidaceae</taxon>
        <taxon>Orchidoideae</taxon>
        <taxon>Orchideae</taxon>
        <taxon>Orchidinae</taxon>
        <taxon>Platanthera</taxon>
    </lineage>
</organism>
<protein>
    <submittedName>
        <fullName evidence="1">Uncharacterized protein</fullName>
    </submittedName>
</protein>
<sequence length="114" mass="13292">MIIRTKRWRVAQLEARGVSLKYFYLNGFSELLLHKPSEGHGLSIIATMLSPFRWIFSKFVESYLMKTIPMKRHGMLPEYSFFEGIIVGLLDGLPENFYDMVEDGRIILKPSKTF</sequence>
<evidence type="ECO:0000313" key="1">
    <source>
        <dbReference type="EMBL" id="KAK8939630.1"/>
    </source>
</evidence>
<proteinExistence type="predicted"/>
<keyword evidence="2" id="KW-1185">Reference proteome</keyword>
<evidence type="ECO:0000313" key="2">
    <source>
        <dbReference type="Proteomes" id="UP001412067"/>
    </source>
</evidence>
<name>A0ABR2LF32_9ASPA</name>